<evidence type="ECO:0000256" key="2">
    <source>
        <dbReference type="ARBA" id="ARBA00022475"/>
    </source>
</evidence>
<evidence type="ECO:0000256" key="6">
    <source>
        <dbReference type="ARBA" id="ARBA00022989"/>
    </source>
</evidence>
<dbReference type="GO" id="GO:0005549">
    <property type="term" value="F:odorant binding"/>
    <property type="evidence" value="ECO:0007669"/>
    <property type="project" value="InterPro"/>
</dbReference>
<keyword evidence="7 10" id="KW-0472">Membrane</keyword>
<keyword evidence="5" id="KW-0552">Olfaction</keyword>
<dbReference type="GO" id="GO:0005886">
    <property type="term" value="C:plasma membrane"/>
    <property type="evidence" value="ECO:0007669"/>
    <property type="project" value="UniProtKB-SubCell"/>
</dbReference>
<protein>
    <recommendedName>
        <fullName evidence="13">Odorant receptor</fullName>
    </recommendedName>
</protein>
<dbReference type="AlphaFoldDB" id="A0A9P0MVQ8"/>
<evidence type="ECO:0000256" key="5">
    <source>
        <dbReference type="ARBA" id="ARBA00022725"/>
    </source>
</evidence>
<keyword evidence="8" id="KW-0675">Receptor</keyword>
<accession>A0A9P0MVQ8</accession>
<dbReference type="OrthoDB" id="6623986at2759"/>
<dbReference type="GO" id="GO:0004984">
    <property type="term" value="F:olfactory receptor activity"/>
    <property type="evidence" value="ECO:0007669"/>
    <property type="project" value="InterPro"/>
</dbReference>
<keyword evidence="9" id="KW-0807">Transducer</keyword>
<evidence type="ECO:0000256" key="9">
    <source>
        <dbReference type="ARBA" id="ARBA00023224"/>
    </source>
</evidence>
<dbReference type="PANTHER" id="PTHR21137">
    <property type="entry name" value="ODORANT RECEPTOR"/>
    <property type="match status" value="1"/>
</dbReference>
<dbReference type="GO" id="GO:0007165">
    <property type="term" value="P:signal transduction"/>
    <property type="evidence" value="ECO:0007669"/>
    <property type="project" value="UniProtKB-KW"/>
</dbReference>
<dbReference type="PANTHER" id="PTHR21137:SF35">
    <property type="entry name" value="ODORANT RECEPTOR 19A-RELATED"/>
    <property type="match status" value="1"/>
</dbReference>
<evidence type="ECO:0008006" key="13">
    <source>
        <dbReference type="Google" id="ProtNLM"/>
    </source>
</evidence>
<keyword evidence="6 10" id="KW-1133">Transmembrane helix</keyword>
<keyword evidence="3" id="KW-0716">Sensory transduction</keyword>
<reference evidence="11" key="1">
    <citation type="submission" date="2022-01" db="EMBL/GenBank/DDBJ databases">
        <authorList>
            <person name="King R."/>
        </authorList>
    </citation>
    <scope>NUCLEOTIDE SEQUENCE</scope>
</reference>
<name>A0A9P0MVQ8_NEZVI</name>
<feature type="transmembrane region" description="Helical" evidence="10">
    <location>
        <begin position="176"/>
        <end position="195"/>
    </location>
</feature>
<dbReference type="Pfam" id="PF02949">
    <property type="entry name" value="7tm_6"/>
    <property type="match status" value="1"/>
</dbReference>
<feature type="transmembrane region" description="Helical" evidence="10">
    <location>
        <begin position="41"/>
        <end position="63"/>
    </location>
</feature>
<dbReference type="EMBL" id="OV725082">
    <property type="protein sequence ID" value="CAH1405356.1"/>
    <property type="molecule type" value="Genomic_DNA"/>
</dbReference>
<keyword evidence="4 10" id="KW-0812">Transmembrane</keyword>
<feature type="transmembrane region" description="Helical" evidence="10">
    <location>
        <begin position="117"/>
        <end position="139"/>
    </location>
</feature>
<evidence type="ECO:0000256" key="3">
    <source>
        <dbReference type="ARBA" id="ARBA00022606"/>
    </source>
</evidence>
<keyword evidence="2" id="KW-1003">Cell membrane</keyword>
<evidence type="ECO:0000256" key="8">
    <source>
        <dbReference type="ARBA" id="ARBA00023170"/>
    </source>
</evidence>
<evidence type="ECO:0000313" key="11">
    <source>
        <dbReference type="EMBL" id="CAH1405356.1"/>
    </source>
</evidence>
<feature type="transmembrane region" description="Helical" evidence="10">
    <location>
        <begin position="83"/>
        <end position="105"/>
    </location>
</feature>
<keyword evidence="12" id="KW-1185">Reference proteome</keyword>
<evidence type="ECO:0000313" key="12">
    <source>
        <dbReference type="Proteomes" id="UP001152798"/>
    </source>
</evidence>
<sequence>MNRNALVRFHRTMAKNFYDYKEKNTDFIDRLRKETEKEVKLFSMVPISTVVGAVTGFVLSPILDKYGTYIVEDVSHHLNINLPAPFIAYQFSTHTHAGFFFAYILQIWELPGTSLTSSVLGCIEVGYMAFISFLGQQIIDLNDELRVKMYESKWYYGSKRTKNSIQIFQQMTLKPLVIMSASIIPINLDTFAMVMNSAYSYYNLINAFS</sequence>
<comment type="subcellular location">
    <subcellularLocation>
        <location evidence="1">Cell membrane</location>
        <topology evidence="1">Multi-pass membrane protein</topology>
    </subcellularLocation>
</comment>
<dbReference type="Proteomes" id="UP001152798">
    <property type="component" value="Chromosome 6"/>
</dbReference>
<gene>
    <name evidence="11" type="ORF">NEZAVI_LOCUS13588</name>
</gene>
<evidence type="ECO:0000256" key="7">
    <source>
        <dbReference type="ARBA" id="ARBA00023136"/>
    </source>
</evidence>
<dbReference type="InterPro" id="IPR004117">
    <property type="entry name" value="7tm6_olfct_rcpt"/>
</dbReference>
<evidence type="ECO:0000256" key="10">
    <source>
        <dbReference type="SAM" id="Phobius"/>
    </source>
</evidence>
<evidence type="ECO:0000256" key="4">
    <source>
        <dbReference type="ARBA" id="ARBA00022692"/>
    </source>
</evidence>
<evidence type="ECO:0000256" key="1">
    <source>
        <dbReference type="ARBA" id="ARBA00004651"/>
    </source>
</evidence>
<proteinExistence type="predicted"/>
<organism evidence="11 12">
    <name type="scientific">Nezara viridula</name>
    <name type="common">Southern green stink bug</name>
    <name type="synonym">Cimex viridulus</name>
    <dbReference type="NCBI Taxonomy" id="85310"/>
    <lineage>
        <taxon>Eukaryota</taxon>
        <taxon>Metazoa</taxon>
        <taxon>Ecdysozoa</taxon>
        <taxon>Arthropoda</taxon>
        <taxon>Hexapoda</taxon>
        <taxon>Insecta</taxon>
        <taxon>Pterygota</taxon>
        <taxon>Neoptera</taxon>
        <taxon>Paraneoptera</taxon>
        <taxon>Hemiptera</taxon>
        <taxon>Heteroptera</taxon>
        <taxon>Panheteroptera</taxon>
        <taxon>Pentatomomorpha</taxon>
        <taxon>Pentatomoidea</taxon>
        <taxon>Pentatomidae</taxon>
        <taxon>Pentatominae</taxon>
        <taxon>Nezara</taxon>
    </lineage>
</organism>